<keyword evidence="5 9" id="KW-0418">Kinase</keyword>
<dbReference type="InterPro" id="IPR003594">
    <property type="entry name" value="HATPase_dom"/>
</dbReference>
<dbReference type="PROSITE" id="PS50109">
    <property type="entry name" value="HIS_KIN"/>
    <property type="match status" value="1"/>
</dbReference>
<evidence type="ECO:0000313" key="10">
    <source>
        <dbReference type="Proteomes" id="UP000271925"/>
    </source>
</evidence>
<dbReference type="InterPro" id="IPR036097">
    <property type="entry name" value="HisK_dim/P_sf"/>
</dbReference>
<dbReference type="PANTHER" id="PTHR43711:SF31">
    <property type="entry name" value="HISTIDINE KINASE"/>
    <property type="match status" value="1"/>
</dbReference>
<dbReference type="SMART" id="SM00387">
    <property type="entry name" value="HATPase_c"/>
    <property type="match status" value="1"/>
</dbReference>
<evidence type="ECO:0000313" key="9">
    <source>
        <dbReference type="EMBL" id="RRA97949.1"/>
    </source>
</evidence>
<dbReference type="EMBL" id="RQJO01000016">
    <property type="protein sequence ID" value="RRA97949.1"/>
    <property type="molecule type" value="Genomic_DNA"/>
</dbReference>
<keyword evidence="3" id="KW-0597">Phosphoprotein</keyword>
<evidence type="ECO:0000259" key="8">
    <source>
        <dbReference type="PROSITE" id="PS50109"/>
    </source>
</evidence>
<gene>
    <name evidence="9" type="ORF">EHT25_30190</name>
</gene>
<dbReference type="InterPro" id="IPR003661">
    <property type="entry name" value="HisK_dim/P_dom"/>
</dbReference>
<evidence type="ECO:0000256" key="6">
    <source>
        <dbReference type="ARBA" id="ARBA00023012"/>
    </source>
</evidence>
<comment type="catalytic activity">
    <reaction evidence="1">
        <text>ATP + protein L-histidine = ADP + protein N-phospho-L-histidine.</text>
        <dbReference type="EC" id="2.7.13.3"/>
    </reaction>
</comment>
<dbReference type="AlphaFoldDB" id="A0A3P1BAF3"/>
<dbReference type="PRINTS" id="PR00344">
    <property type="entry name" value="BCTRLSENSOR"/>
</dbReference>
<dbReference type="CDD" id="cd00075">
    <property type="entry name" value="HATPase"/>
    <property type="match status" value="1"/>
</dbReference>
<sequence>MIKTCTLFILIVFWATLSCEKMPYSSSDHIAWADSVAERATNLMDGKDAAVSLHYLDSAYQALPNPGLGDLWKKYNVKASYYKHYDHNLVKRRMYVDSMLAILEKAKTAYRNEYAHSLYALANLLEEEKKYNQAFKQYYDGRNFSKGILDNCSMSDFTSALGVIRYRQEQYRQAIPYFKQAYDEVASCSNPIFQYGFIQRQSVLNSIALCFEKSGRPDSAVVYYNRALHFIKASLNQYPHKRDFITTARAVVEGNLGGAYAKLNQFQEAEAHLLTNIRLNDRPGFSIEDAQTGKIKLARLYINHNRLPKAKPLLDRLGADLASGRGKSISHGAIWENWYQLKGLYYDKAGDIAGAYRFSTKYHAYRDSLDRLDAGLKKVDMDQVLREHEQKYRLSMLEKSGELKTSYVIGLSVFLAMALCLIFVIWLFYHRSRTNVRNLTELNSQMQRTLSALENSQRENARLMKIVAHDLRNPIGAMSSMAEMMLDDDNRGDDDREFLKLIKDSGNNSLELVNNLMHMDGSSKEHFKREEVNLADLVQQCADMLAHRAAQKQQQIRLQLKPAVLRLNYEKMWRVVSNLLSNAIKFSPVGSVIDLSIETGPKWVQLSVRDNGIGIPPEVGDKIFDVFTESKRKGTAGEESFGLGLSITKQIVEAHAGKISFESVPNQGTTFRIRLPAE</sequence>
<dbReference type="Proteomes" id="UP000271925">
    <property type="component" value="Unassembled WGS sequence"/>
</dbReference>
<keyword evidence="4" id="KW-0808">Transferase</keyword>
<dbReference type="InterPro" id="IPR004358">
    <property type="entry name" value="Sig_transdc_His_kin-like_C"/>
</dbReference>
<dbReference type="SUPFAM" id="SSF55874">
    <property type="entry name" value="ATPase domain of HSP90 chaperone/DNA topoisomerase II/histidine kinase"/>
    <property type="match status" value="1"/>
</dbReference>
<dbReference type="Pfam" id="PF00512">
    <property type="entry name" value="HisKA"/>
    <property type="match status" value="1"/>
</dbReference>
<dbReference type="CDD" id="cd00082">
    <property type="entry name" value="HisKA"/>
    <property type="match status" value="1"/>
</dbReference>
<feature type="transmembrane region" description="Helical" evidence="7">
    <location>
        <begin position="407"/>
        <end position="429"/>
    </location>
</feature>
<dbReference type="PANTHER" id="PTHR43711">
    <property type="entry name" value="TWO-COMPONENT HISTIDINE KINASE"/>
    <property type="match status" value="1"/>
</dbReference>
<evidence type="ECO:0000256" key="3">
    <source>
        <dbReference type="ARBA" id="ARBA00022553"/>
    </source>
</evidence>
<accession>A0A3P1BAF3</accession>
<dbReference type="SUPFAM" id="SSF48452">
    <property type="entry name" value="TPR-like"/>
    <property type="match status" value="1"/>
</dbReference>
<evidence type="ECO:0000256" key="1">
    <source>
        <dbReference type="ARBA" id="ARBA00000085"/>
    </source>
</evidence>
<dbReference type="InterPro" id="IPR036890">
    <property type="entry name" value="HATPase_C_sf"/>
</dbReference>
<dbReference type="GO" id="GO:0000155">
    <property type="term" value="F:phosphorelay sensor kinase activity"/>
    <property type="evidence" value="ECO:0007669"/>
    <property type="project" value="InterPro"/>
</dbReference>
<keyword evidence="7" id="KW-0472">Membrane</keyword>
<reference evidence="9 10" key="1">
    <citation type="submission" date="2018-11" db="EMBL/GenBank/DDBJ databases">
        <authorList>
            <person name="Zhou Z."/>
            <person name="Wang G."/>
        </authorList>
    </citation>
    <scope>NUCLEOTIDE SEQUENCE [LARGE SCALE GENOMIC DNA]</scope>
    <source>
        <strain evidence="9 10">KCTC52004</strain>
    </source>
</reference>
<evidence type="ECO:0000256" key="7">
    <source>
        <dbReference type="SAM" id="Phobius"/>
    </source>
</evidence>
<dbReference type="OrthoDB" id="9810447at2"/>
<feature type="domain" description="Histidine kinase" evidence="8">
    <location>
        <begin position="466"/>
        <end position="678"/>
    </location>
</feature>
<evidence type="ECO:0000256" key="2">
    <source>
        <dbReference type="ARBA" id="ARBA00012438"/>
    </source>
</evidence>
<protein>
    <recommendedName>
        <fullName evidence="2">histidine kinase</fullName>
        <ecNumber evidence="2">2.7.13.3</ecNumber>
    </recommendedName>
</protein>
<name>A0A3P1BAF3_9BACT</name>
<proteinExistence type="predicted"/>
<dbReference type="SMART" id="SM00388">
    <property type="entry name" value="HisKA"/>
    <property type="match status" value="1"/>
</dbReference>
<keyword evidence="7" id="KW-0812">Transmembrane</keyword>
<dbReference type="SMART" id="SM00028">
    <property type="entry name" value="TPR"/>
    <property type="match status" value="4"/>
</dbReference>
<evidence type="ECO:0000256" key="4">
    <source>
        <dbReference type="ARBA" id="ARBA00022679"/>
    </source>
</evidence>
<evidence type="ECO:0000256" key="5">
    <source>
        <dbReference type="ARBA" id="ARBA00022777"/>
    </source>
</evidence>
<dbReference type="FunFam" id="3.30.565.10:FF:000006">
    <property type="entry name" value="Sensor histidine kinase WalK"/>
    <property type="match status" value="1"/>
</dbReference>
<dbReference type="InterPro" id="IPR005467">
    <property type="entry name" value="His_kinase_dom"/>
</dbReference>
<dbReference type="EC" id="2.7.13.3" evidence="2"/>
<organism evidence="9 10">
    <name type="scientific">Larkinella rosea</name>
    <dbReference type="NCBI Taxonomy" id="2025312"/>
    <lineage>
        <taxon>Bacteria</taxon>
        <taxon>Pseudomonadati</taxon>
        <taxon>Bacteroidota</taxon>
        <taxon>Cytophagia</taxon>
        <taxon>Cytophagales</taxon>
        <taxon>Spirosomataceae</taxon>
        <taxon>Larkinella</taxon>
    </lineage>
</organism>
<dbReference type="SUPFAM" id="SSF47384">
    <property type="entry name" value="Homodimeric domain of signal transducing histidine kinase"/>
    <property type="match status" value="1"/>
</dbReference>
<dbReference type="PROSITE" id="PS51257">
    <property type="entry name" value="PROKAR_LIPOPROTEIN"/>
    <property type="match status" value="1"/>
</dbReference>
<keyword evidence="6" id="KW-0902">Two-component regulatory system</keyword>
<dbReference type="InterPro" id="IPR011990">
    <property type="entry name" value="TPR-like_helical_dom_sf"/>
</dbReference>
<keyword evidence="7" id="KW-1133">Transmembrane helix</keyword>
<comment type="caution">
    <text evidence="9">The sequence shown here is derived from an EMBL/GenBank/DDBJ whole genome shotgun (WGS) entry which is preliminary data.</text>
</comment>
<keyword evidence="10" id="KW-1185">Reference proteome</keyword>
<dbReference type="Gene3D" id="1.25.40.10">
    <property type="entry name" value="Tetratricopeptide repeat domain"/>
    <property type="match status" value="2"/>
</dbReference>
<dbReference type="Gene3D" id="1.10.287.130">
    <property type="match status" value="1"/>
</dbReference>
<dbReference type="InterPro" id="IPR019734">
    <property type="entry name" value="TPR_rpt"/>
</dbReference>
<dbReference type="Pfam" id="PF02518">
    <property type="entry name" value="HATPase_c"/>
    <property type="match status" value="1"/>
</dbReference>
<dbReference type="Gene3D" id="3.30.565.10">
    <property type="entry name" value="Histidine kinase-like ATPase, C-terminal domain"/>
    <property type="match status" value="1"/>
</dbReference>
<dbReference type="InterPro" id="IPR050736">
    <property type="entry name" value="Sensor_HK_Regulatory"/>
</dbReference>